<dbReference type="SUPFAM" id="SSF48452">
    <property type="entry name" value="TPR-like"/>
    <property type="match status" value="1"/>
</dbReference>
<proteinExistence type="predicted"/>
<evidence type="ECO:0000313" key="1">
    <source>
        <dbReference type="EMBL" id="KAG9441207.1"/>
    </source>
</evidence>
<dbReference type="Gene3D" id="1.25.40.10">
    <property type="entry name" value="Tetratricopeptide repeat domain"/>
    <property type="match status" value="1"/>
</dbReference>
<protein>
    <submittedName>
        <fullName evidence="1">Uncharacterized protein</fullName>
    </submittedName>
</protein>
<evidence type="ECO:0000313" key="2">
    <source>
        <dbReference type="Proteomes" id="UP000825729"/>
    </source>
</evidence>
<dbReference type="GO" id="GO:0005739">
    <property type="term" value="C:mitochondrion"/>
    <property type="evidence" value="ECO:0007669"/>
    <property type="project" value="TreeGrafter"/>
</dbReference>
<dbReference type="InterPro" id="IPR011990">
    <property type="entry name" value="TPR-like_helical_dom_sf"/>
</dbReference>
<dbReference type="Proteomes" id="UP000825729">
    <property type="component" value="Unassembled WGS sequence"/>
</dbReference>
<name>A0AAV7E1E6_ARIFI</name>
<comment type="caution">
    <text evidence="1">The sequence shown here is derived from an EMBL/GenBank/DDBJ whole genome shotgun (WGS) entry which is preliminary data.</text>
</comment>
<dbReference type="EMBL" id="JAINDJ010000007">
    <property type="protein sequence ID" value="KAG9441207.1"/>
    <property type="molecule type" value="Genomic_DNA"/>
</dbReference>
<reference evidence="1 2" key="1">
    <citation type="submission" date="2021-07" db="EMBL/GenBank/DDBJ databases">
        <title>The Aristolochia fimbriata genome: insights into angiosperm evolution, floral development and chemical biosynthesis.</title>
        <authorList>
            <person name="Jiao Y."/>
        </authorList>
    </citation>
    <scope>NUCLEOTIDE SEQUENCE [LARGE SCALE GENOMIC DNA]</scope>
    <source>
        <strain evidence="1">IBCAS-2021</strain>
        <tissue evidence="1">Leaf</tissue>
    </source>
</reference>
<sequence>MFRLLSRRAATLVGKLSFPPTNPGISRFSSGGSDGVPVAVQIVNYALNLARSQKSDESYGQALLVMEQGLANFRREENVQDNAAGVVLLGMSTLLSEREDLGGAREKLLQVVDSTHSCSAVKVAAVEALAAINLEMGQDAASSTVADSCPHMLADKDDTSDHMFVRARAVKGLVELVSGNLEAAQMCFTGPEYEKMVSDEGISGNVPLSHGEFLHTCGKLSLAKEFYQKALDTSLTEDFSEQSSSFSAANMSPKEVSLGAMCALGQLATHTGNFQDAEDMLMKALTKAEELYGSKHPKVGVILTSLGIMFGQKATMERSSSLLIQEGLYRRAIEVLKAPSMDHEGLQVERSDIIALARGGYGETLGVQQNRKGEGERMKKWAESVWRNRRLSLAQALDISEPSKVAVIDSRISRVL</sequence>
<gene>
    <name evidence="1" type="ORF">H6P81_017061</name>
</gene>
<dbReference type="Pfam" id="PF13424">
    <property type="entry name" value="TPR_12"/>
    <property type="match status" value="1"/>
</dbReference>
<dbReference type="AlphaFoldDB" id="A0AAV7E1E6"/>
<organism evidence="1 2">
    <name type="scientific">Aristolochia fimbriata</name>
    <name type="common">White veined hardy Dutchman's pipe vine</name>
    <dbReference type="NCBI Taxonomy" id="158543"/>
    <lineage>
        <taxon>Eukaryota</taxon>
        <taxon>Viridiplantae</taxon>
        <taxon>Streptophyta</taxon>
        <taxon>Embryophyta</taxon>
        <taxon>Tracheophyta</taxon>
        <taxon>Spermatophyta</taxon>
        <taxon>Magnoliopsida</taxon>
        <taxon>Magnoliidae</taxon>
        <taxon>Piperales</taxon>
        <taxon>Aristolochiaceae</taxon>
        <taxon>Aristolochia</taxon>
    </lineage>
</organism>
<dbReference type="PANTHER" id="PTHR47868">
    <property type="entry name" value="OS05G0457700 PROTEIN"/>
    <property type="match status" value="1"/>
</dbReference>
<accession>A0AAV7E1E6</accession>
<dbReference type="PANTHER" id="PTHR47868:SF2">
    <property type="entry name" value="OS05G0457700 PROTEIN"/>
    <property type="match status" value="1"/>
</dbReference>
<keyword evidence="2" id="KW-1185">Reference proteome</keyword>